<sequence length="110" mass="12801">MVVSEAGARSLAPTLLVNFTTEAAHLQTRLKDCEFKLRKRRLNATPKPLQDFTQNRHIQVSDRHKSSINFLQFIQSPFINVSVVYVRVHIRNHILLNYVNIFNKMTLQVN</sequence>
<organism evidence="1 2">
    <name type="scientific">Orbilia javanica</name>
    <dbReference type="NCBI Taxonomy" id="47235"/>
    <lineage>
        <taxon>Eukaryota</taxon>
        <taxon>Fungi</taxon>
        <taxon>Dikarya</taxon>
        <taxon>Ascomycota</taxon>
        <taxon>Pezizomycotina</taxon>
        <taxon>Orbiliomycetes</taxon>
        <taxon>Orbiliales</taxon>
        <taxon>Orbiliaceae</taxon>
        <taxon>Orbilia</taxon>
    </lineage>
</organism>
<accession>A0AAN8R8J1</accession>
<comment type="caution">
    <text evidence="1">The sequence shown here is derived from an EMBL/GenBank/DDBJ whole genome shotgun (WGS) entry which is preliminary data.</text>
</comment>
<protein>
    <submittedName>
        <fullName evidence="1">Uncharacterized protein</fullName>
    </submittedName>
</protein>
<dbReference type="Proteomes" id="UP001313282">
    <property type="component" value="Unassembled WGS sequence"/>
</dbReference>
<gene>
    <name evidence="1" type="ORF">TWF718_002170</name>
</gene>
<evidence type="ECO:0000313" key="2">
    <source>
        <dbReference type="Proteomes" id="UP001313282"/>
    </source>
</evidence>
<dbReference type="AlphaFoldDB" id="A0AAN8R8J1"/>
<name>A0AAN8R8J1_9PEZI</name>
<keyword evidence="2" id="KW-1185">Reference proteome</keyword>
<proteinExistence type="predicted"/>
<evidence type="ECO:0000313" key="1">
    <source>
        <dbReference type="EMBL" id="KAK6331621.1"/>
    </source>
</evidence>
<dbReference type="EMBL" id="JAVHNR010000010">
    <property type="protein sequence ID" value="KAK6331621.1"/>
    <property type="molecule type" value="Genomic_DNA"/>
</dbReference>
<reference evidence="1 2" key="1">
    <citation type="submission" date="2019-10" db="EMBL/GenBank/DDBJ databases">
        <authorList>
            <person name="Palmer J.M."/>
        </authorList>
    </citation>
    <scope>NUCLEOTIDE SEQUENCE [LARGE SCALE GENOMIC DNA]</scope>
    <source>
        <strain evidence="1 2">TWF718</strain>
    </source>
</reference>